<dbReference type="Pfam" id="PF05193">
    <property type="entry name" value="Peptidase_M16_C"/>
    <property type="match status" value="2"/>
</dbReference>
<dbReference type="InterPro" id="IPR000719">
    <property type="entry name" value="Prot_kinase_dom"/>
</dbReference>
<feature type="binding site" evidence="4">
    <location>
        <position position="235"/>
    </location>
    <ligand>
        <name>ATP</name>
        <dbReference type="ChEBI" id="CHEBI:30616"/>
    </ligand>
</feature>
<evidence type="ECO:0000256" key="4">
    <source>
        <dbReference type="PROSITE-ProRule" id="PRU10141"/>
    </source>
</evidence>
<evidence type="ECO:0000256" key="5">
    <source>
        <dbReference type="SAM" id="Phobius"/>
    </source>
</evidence>
<keyword evidence="8" id="KW-1185">Reference proteome</keyword>
<dbReference type="InterPro" id="IPR011009">
    <property type="entry name" value="Kinase-like_dom_sf"/>
</dbReference>
<evidence type="ECO:0000256" key="3">
    <source>
        <dbReference type="ARBA" id="ARBA00022840"/>
    </source>
</evidence>
<dbReference type="SUPFAM" id="SSF56112">
    <property type="entry name" value="Protein kinase-like (PK-like)"/>
    <property type="match status" value="1"/>
</dbReference>
<dbReference type="InterPro" id="IPR007863">
    <property type="entry name" value="Peptidase_M16_C"/>
</dbReference>
<protein>
    <submittedName>
        <fullName evidence="7">Insulinase family protein</fullName>
    </submittedName>
</protein>
<dbReference type="EMBL" id="JBHPBY010000136">
    <property type="protein sequence ID" value="MFC1850940.1"/>
    <property type="molecule type" value="Genomic_DNA"/>
</dbReference>
<dbReference type="PROSITE" id="PS00108">
    <property type="entry name" value="PROTEIN_KINASE_ST"/>
    <property type="match status" value="1"/>
</dbReference>
<evidence type="ECO:0000259" key="6">
    <source>
        <dbReference type="PROSITE" id="PS50011"/>
    </source>
</evidence>
<proteinExistence type="predicted"/>
<dbReference type="SMART" id="SM00220">
    <property type="entry name" value="S_TKc"/>
    <property type="match status" value="1"/>
</dbReference>
<keyword evidence="2 4" id="KW-0547">Nucleotide-binding</keyword>
<dbReference type="SUPFAM" id="SSF55073">
    <property type="entry name" value="Nucleotide cyclase"/>
    <property type="match status" value="1"/>
</dbReference>
<reference evidence="7 8" key="1">
    <citation type="submission" date="2024-09" db="EMBL/GenBank/DDBJ databases">
        <title>Laminarin stimulates single cell rates of sulfate reduction while oxygen inhibits transcriptomic activity in coastal marine sediment.</title>
        <authorList>
            <person name="Lindsay M."/>
            <person name="Orcutt B."/>
            <person name="Emerson D."/>
            <person name="Stepanauskas R."/>
            <person name="D'Angelo T."/>
        </authorList>
    </citation>
    <scope>NUCLEOTIDE SEQUENCE [LARGE SCALE GENOMIC DNA]</scope>
    <source>
        <strain evidence="7">SAG AM-311-K15</strain>
    </source>
</reference>
<dbReference type="Proteomes" id="UP001594351">
    <property type="component" value="Unassembled WGS sequence"/>
</dbReference>
<dbReference type="InterPro" id="IPR029787">
    <property type="entry name" value="Nucleotide_cyclase"/>
</dbReference>
<comment type="subcellular location">
    <subcellularLocation>
        <location evidence="1">Membrane</location>
        <topology evidence="1">Single-pass membrane protein</topology>
    </subcellularLocation>
</comment>
<keyword evidence="5" id="KW-0472">Membrane</keyword>
<evidence type="ECO:0000313" key="8">
    <source>
        <dbReference type="Proteomes" id="UP001594351"/>
    </source>
</evidence>
<dbReference type="InterPro" id="IPR008271">
    <property type="entry name" value="Ser/Thr_kinase_AS"/>
</dbReference>
<accession>A0ABV6YXM0</accession>
<comment type="caution">
    <text evidence="7">The sequence shown here is derived from an EMBL/GenBank/DDBJ whole genome shotgun (WGS) entry which is preliminary data.</text>
</comment>
<dbReference type="InterPro" id="IPR011249">
    <property type="entry name" value="Metalloenz_LuxS/M16"/>
</dbReference>
<dbReference type="InterPro" id="IPR017441">
    <property type="entry name" value="Protein_kinase_ATP_BS"/>
</dbReference>
<dbReference type="Gene3D" id="3.30.200.20">
    <property type="entry name" value="Phosphorylase Kinase, domain 1"/>
    <property type="match status" value="1"/>
</dbReference>
<keyword evidence="3 4" id="KW-0067">ATP-binding</keyword>
<name>A0ABV6YXM0_UNCC1</name>
<feature type="domain" description="Protein kinase" evidence="6">
    <location>
        <begin position="206"/>
        <end position="461"/>
    </location>
</feature>
<dbReference type="Pfam" id="PF00069">
    <property type="entry name" value="Pkinase"/>
    <property type="match status" value="1"/>
</dbReference>
<keyword evidence="5" id="KW-1133">Transmembrane helix</keyword>
<dbReference type="Gene3D" id="3.30.70.1230">
    <property type="entry name" value="Nucleotide cyclase"/>
    <property type="match status" value="1"/>
</dbReference>
<feature type="transmembrane region" description="Helical" evidence="5">
    <location>
        <begin position="483"/>
        <end position="505"/>
    </location>
</feature>
<gene>
    <name evidence="7" type="ORF">ACFL27_12160</name>
</gene>
<dbReference type="PANTHER" id="PTHR11851:SF224">
    <property type="entry name" value="PROCESSING PROTEASE"/>
    <property type="match status" value="1"/>
</dbReference>
<dbReference type="PROSITE" id="PS50011">
    <property type="entry name" value="PROTEIN_KINASE_DOM"/>
    <property type="match status" value="1"/>
</dbReference>
<sequence length="1402" mass="157025">MDTSREQNNVPFLLVGGSLSFTGSDVSLQITSDNPESVILAVVISVISRFQGTVLRSHPSHIAVVFPSPVNALRAGIEMQRELDRFREYHGNLQHLQFPIVIHTGLEEENDLSAEAIALSLEMLGATDSGNPDILVSSSFIVSLDFKTQLPGKITTEIKTEEVYKLDWKSTAWERILQKSATLDLEHDVKNADVFRPRMLPSIPRYEVLSELGQGGMGIVYKARELETDEVVALKVLKPKLSADPKLMSRFKNELRLARRITHKNICRIYEFNRTEDLAYISMEYVEGESLRTVLENKPLSIEEAAAIARQICSGLGEAHAQGIIHRDLKPENILLDETGSVKVMDFGVARSGETRMTIDGAIIGTPRYMAPEQAQGKAVDTRSDIYSLGLILYELFTGKAAYGELSIVELLLKQIQDTPQPPSELVHDLPSSIEQAILRCIEKNPDFRFQSVAEVAEALNLSGGPGPRPRTPATLQSKGGRVFRIVAVSCIVLVSILFLGYYFLVFEETELSLEYEEFTLANGLRVIYSEDHTAPTFTLCVCYKVGTANEAPSQMGFTHLFEHLMFQGSENVGRGEFWPLVERAGGQANGYVSADSSIYFITLPSNQLDLGLFLEADRMRSLSITQASIDNEIRVIRGEVRQHVNAPYGQTGTIIYNTAYDNFAYAHSPLEEVQLDNVAIADVQAFHAFYYIPNNAVIAIVGDFDPTLLREKIRSYFESIPSGKIHAAPDVSEPEQLEERRRSVGDPLVQTSRLDIAYKIPPAYSPDWFPSKVLVDILAGSESARLYEKLVKEGEMVVSITGWIDEKVGPSLAVFSMWPRPKKDLDNIEQMVYLELQRLRKKNVDQGELERVMAQSSFNNFQNLETTLWRAIRLAQYAAIYNQPDLINSYATNLARVSAEDIRRVAAKYFSARNRTVISTLPEPRSAATARDKIEKTNEPDETADYTAKIERKDRAPISTEFLKVSLPEPTVNKLENGLTLMIVEDHRTPNVVIRFRIEGSGPLYEPPDQTGLAYLTAEMLLEGTTNRTSREITQEFERLGSSIQTLSSFGSPATIIQAEGLSRTFEKWFAVIVDTLLNPTFPADEFNRRNSDTKTIMQVNQPYSQTLAMKRFLAVVYGEHPAANFDVSEESLEALTPERLAQWHAQRYIPQNTVLEIIGDVRADELTRKLSRLLSGWKKGTIQQSTLPEPASPSEVNIHLIDRPGSNQSTFVIGSLAVDGRHPDFLPLQVMNRIIGQGPSSRLASRLRQEKGYVYTVQSAIVREVYPATWKATASVANKVTGPALEILLNTIRELREKPVPTRELEEAKHTLVAMFVLSLEKKNSLLDHLNTIHVYGFSADYWDTYPSRLMSISAREVQQVARKYLDPEKLQIVAVGDATKIRKTLEHYGPVKLYSIPDL</sequence>
<dbReference type="Gene3D" id="1.10.510.10">
    <property type="entry name" value="Transferase(Phosphotransferase) domain 1"/>
    <property type="match status" value="1"/>
</dbReference>
<dbReference type="PANTHER" id="PTHR11851">
    <property type="entry name" value="METALLOPROTEASE"/>
    <property type="match status" value="1"/>
</dbReference>
<dbReference type="Pfam" id="PF00675">
    <property type="entry name" value="Peptidase_M16"/>
    <property type="match status" value="2"/>
</dbReference>
<dbReference type="SUPFAM" id="SSF63411">
    <property type="entry name" value="LuxS/MPP-like metallohydrolase"/>
    <property type="match status" value="4"/>
</dbReference>
<keyword evidence="5" id="KW-0812">Transmembrane</keyword>
<dbReference type="CDD" id="cd14014">
    <property type="entry name" value="STKc_PknB_like"/>
    <property type="match status" value="1"/>
</dbReference>
<dbReference type="InterPro" id="IPR011765">
    <property type="entry name" value="Pept_M16_N"/>
</dbReference>
<dbReference type="PROSITE" id="PS00107">
    <property type="entry name" value="PROTEIN_KINASE_ATP"/>
    <property type="match status" value="1"/>
</dbReference>
<dbReference type="InterPro" id="IPR050361">
    <property type="entry name" value="MPP/UQCRC_Complex"/>
</dbReference>
<evidence type="ECO:0000256" key="2">
    <source>
        <dbReference type="ARBA" id="ARBA00022741"/>
    </source>
</evidence>
<evidence type="ECO:0000256" key="1">
    <source>
        <dbReference type="ARBA" id="ARBA00004167"/>
    </source>
</evidence>
<dbReference type="Gene3D" id="3.30.830.10">
    <property type="entry name" value="Metalloenzyme, LuxS/M16 peptidase-like"/>
    <property type="match status" value="4"/>
</dbReference>
<organism evidence="7 8">
    <name type="scientific">candidate division CSSED10-310 bacterium</name>
    <dbReference type="NCBI Taxonomy" id="2855610"/>
    <lineage>
        <taxon>Bacteria</taxon>
        <taxon>Bacteria division CSSED10-310</taxon>
    </lineage>
</organism>
<evidence type="ECO:0000313" key="7">
    <source>
        <dbReference type="EMBL" id="MFC1850940.1"/>
    </source>
</evidence>